<dbReference type="SUPFAM" id="SSF46785">
    <property type="entry name" value="Winged helix' DNA-binding domain"/>
    <property type="match status" value="1"/>
</dbReference>
<evidence type="ECO:0000313" key="3">
    <source>
        <dbReference type="Proteomes" id="UP000037594"/>
    </source>
</evidence>
<dbReference type="Proteomes" id="UP000037594">
    <property type="component" value="Unassembled WGS sequence"/>
</dbReference>
<dbReference type="OrthoDB" id="4635954at2"/>
<dbReference type="GO" id="GO:0003700">
    <property type="term" value="F:DNA-binding transcription factor activity"/>
    <property type="evidence" value="ECO:0007669"/>
    <property type="project" value="InterPro"/>
</dbReference>
<dbReference type="InterPro" id="IPR000835">
    <property type="entry name" value="HTH_MarR-typ"/>
</dbReference>
<dbReference type="InterPro" id="IPR036388">
    <property type="entry name" value="WH-like_DNA-bd_sf"/>
</dbReference>
<dbReference type="PANTHER" id="PTHR33164:SF99">
    <property type="entry name" value="MARR FAMILY REGULATORY PROTEIN"/>
    <property type="match status" value="1"/>
</dbReference>
<dbReference type="Gene3D" id="1.10.10.10">
    <property type="entry name" value="Winged helix-like DNA-binding domain superfamily/Winged helix DNA-binding domain"/>
    <property type="match status" value="1"/>
</dbReference>
<dbReference type="PROSITE" id="PS50995">
    <property type="entry name" value="HTH_MARR_2"/>
    <property type="match status" value="1"/>
</dbReference>
<name>A0A0J8WLV6_9MYCO</name>
<dbReference type="Pfam" id="PF12802">
    <property type="entry name" value="MarR_2"/>
    <property type="match status" value="1"/>
</dbReference>
<proteinExistence type="predicted"/>
<comment type="caution">
    <text evidence="2">The sequence shown here is derived from an EMBL/GenBank/DDBJ whole genome shotgun (WGS) entry which is preliminary data.</text>
</comment>
<reference evidence="2 3" key="1">
    <citation type="submission" date="2015-06" db="EMBL/GenBank/DDBJ databases">
        <title>Genome sequence of Mycobacterium conceptionense strain MLE.</title>
        <authorList>
            <person name="Greninger A.L."/>
            <person name="Cunningham G."/>
            <person name="Chiu C.Y."/>
            <person name="Miller S."/>
        </authorList>
    </citation>
    <scope>NUCLEOTIDE SEQUENCE [LARGE SCALE GENOMIC DNA]</scope>
    <source>
        <strain evidence="2 3">MLE</strain>
    </source>
</reference>
<protein>
    <recommendedName>
        <fullName evidence="1">HTH marR-type domain-containing protein</fullName>
    </recommendedName>
</protein>
<dbReference type="GO" id="GO:0006950">
    <property type="term" value="P:response to stress"/>
    <property type="evidence" value="ECO:0007669"/>
    <property type="project" value="TreeGrafter"/>
</dbReference>
<dbReference type="PATRIC" id="fig|451644.5.peg.6641"/>
<evidence type="ECO:0000259" key="1">
    <source>
        <dbReference type="PROSITE" id="PS50995"/>
    </source>
</evidence>
<gene>
    <name evidence="2" type="ORF">ACT17_32330</name>
</gene>
<dbReference type="PANTHER" id="PTHR33164">
    <property type="entry name" value="TRANSCRIPTIONAL REGULATOR, MARR FAMILY"/>
    <property type="match status" value="1"/>
</dbReference>
<organism evidence="2 3">
    <name type="scientific">Mycolicibacterium conceptionense</name>
    <dbReference type="NCBI Taxonomy" id="451644"/>
    <lineage>
        <taxon>Bacteria</taxon>
        <taxon>Bacillati</taxon>
        <taxon>Actinomycetota</taxon>
        <taxon>Actinomycetes</taxon>
        <taxon>Mycobacteriales</taxon>
        <taxon>Mycobacteriaceae</taxon>
        <taxon>Mycolicibacterium</taxon>
    </lineage>
</organism>
<dbReference type="EMBL" id="LFOD01000062">
    <property type="protein sequence ID" value="KMV13994.1"/>
    <property type="molecule type" value="Genomic_DNA"/>
</dbReference>
<dbReference type="InterPro" id="IPR036390">
    <property type="entry name" value="WH_DNA-bd_sf"/>
</dbReference>
<dbReference type="InterPro" id="IPR039422">
    <property type="entry name" value="MarR/SlyA-like"/>
</dbReference>
<dbReference type="RefSeq" id="WP_019345691.1">
    <property type="nucleotide sequence ID" value="NZ_AGSZ01000303.1"/>
</dbReference>
<dbReference type="SMART" id="SM00347">
    <property type="entry name" value="HTH_MARR"/>
    <property type="match status" value="1"/>
</dbReference>
<dbReference type="AlphaFoldDB" id="A0A0J8WLV6"/>
<accession>A0A0J8WLV6</accession>
<sequence length="161" mass="18334">MLTVETTDHRAIPNVSDEEWRHWGRFGESAELLYREINAALVAKYGLTVPDVHLLNLLNADPRRHVRMGAVADALVLTPSRVTWQVGRLETRGLVRRFRSCEDKRGVVVGITRRGQDQLRTALRTYVMLVRQFYLVPLNREQMNALGESARRVGSALKNDG</sequence>
<feature type="domain" description="HTH marR-type" evidence="1">
    <location>
        <begin position="1"/>
        <end position="155"/>
    </location>
</feature>
<evidence type="ECO:0000313" key="2">
    <source>
        <dbReference type="EMBL" id="KMV13994.1"/>
    </source>
</evidence>